<sequence>MRTSPAPTPTTNDEITDGEATSQGEEELLLLLSKEGVQNWVKTKLSSHLAPKYVFWIDEYPKTASGKIQKYKLRDIAQEMLS</sequence>
<accession>A0A9W8NAP1</accession>
<evidence type="ECO:0000313" key="3">
    <source>
        <dbReference type="Proteomes" id="UP001148614"/>
    </source>
</evidence>
<dbReference type="EMBL" id="JANPWZ010001338">
    <property type="protein sequence ID" value="KAJ3566604.1"/>
    <property type="molecule type" value="Genomic_DNA"/>
</dbReference>
<proteinExistence type="predicted"/>
<evidence type="ECO:0000313" key="2">
    <source>
        <dbReference type="EMBL" id="KAJ3566604.1"/>
    </source>
</evidence>
<feature type="region of interest" description="Disordered" evidence="1">
    <location>
        <begin position="1"/>
        <end position="22"/>
    </location>
</feature>
<evidence type="ECO:0000256" key="1">
    <source>
        <dbReference type="SAM" id="MobiDB-lite"/>
    </source>
</evidence>
<name>A0A9W8NAP1_9PEZI</name>
<dbReference type="SUPFAM" id="SSF56801">
    <property type="entry name" value="Acetyl-CoA synthetase-like"/>
    <property type="match status" value="1"/>
</dbReference>
<dbReference type="AlphaFoldDB" id="A0A9W8NAP1"/>
<gene>
    <name evidence="2" type="ORF">NPX13_g7074</name>
</gene>
<protein>
    <recommendedName>
        <fullName evidence="4">AMP-binding enzyme C-terminal domain-containing protein</fullName>
    </recommendedName>
</protein>
<organism evidence="2 3">
    <name type="scientific">Xylaria arbuscula</name>
    <dbReference type="NCBI Taxonomy" id="114810"/>
    <lineage>
        <taxon>Eukaryota</taxon>
        <taxon>Fungi</taxon>
        <taxon>Dikarya</taxon>
        <taxon>Ascomycota</taxon>
        <taxon>Pezizomycotina</taxon>
        <taxon>Sordariomycetes</taxon>
        <taxon>Xylariomycetidae</taxon>
        <taxon>Xylariales</taxon>
        <taxon>Xylariaceae</taxon>
        <taxon>Xylaria</taxon>
    </lineage>
</organism>
<keyword evidence="3" id="KW-1185">Reference proteome</keyword>
<dbReference type="Proteomes" id="UP001148614">
    <property type="component" value="Unassembled WGS sequence"/>
</dbReference>
<dbReference type="VEuPathDB" id="FungiDB:F4678DRAFT_474249"/>
<reference evidence="2" key="1">
    <citation type="submission" date="2022-07" db="EMBL/GenBank/DDBJ databases">
        <title>Genome Sequence of Xylaria arbuscula.</title>
        <authorList>
            <person name="Buettner E."/>
        </authorList>
    </citation>
    <scope>NUCLEOTIDE SEQUENCE</scope>
    <source>
        <strain evidence="2">VT107</strain>
    </source>
</reference>
<dbReference type="Gene3D" id="3.30.300.30">
    <property type="match status" value="1"/>
</dbReference>
<dbReference type="InterPro" id="IPR045851">
    <property type="entry name" value="AMP-bd_C_sf"/>
</dbReference>
<comment type="caution">
    <text evidence="2">The sequence shown here is derived from an EMBL/GenBank/DDBJ whole genome shotgun (WGS) entry which is preliminary data.</text>
</comment>
<evidence type="ECO:0008006" key="4">
    <source>
        <dbReference type="Google" id="ProtNLM"/>
    </source>
</evidence>